<evidence type="ECO:0000256" key="1">
    <source>
        <dbReference type="ARBA" id="ARBA00004141"/>
    </source>
</evidence>
<evidence type="ECO:0000256" key="4">
    <source>
        <dbReference type="ARBA" id="ARBA00023136"/>
    </source>
</evidence>
<gene>
    <name evidence="7" type="ORF">GV829_04260</name>
</gene>
<dbReference type="EMBL" id="CP053015">
    <property type="protein sequence ID" value="QJQ31752.1"/>
    <property type="molecule type" value="Genomic_DNA"/>
</dbReference>
<dbReference type="RefSeq" id="WP_169944144.1">
    <property type="nucleotide sequence ID" value="NZ_CP053015.1"/>
</dbReference>
<keyword evidence="3 5" id="KW-1133">Transmembrane helix</keyword>
<accession>A0A6M4ATU4</accession>
<dbReference type="GO" id="GO:0016020">
    <property type="term" value="C:membrane"/>
    <property type="evidence" value="ECO:0007669"/>
    <property type="project" value="UniProtKB-SubCell"/>
</dbReference>
<sequence length="85" mass="9485">MAGEKSKIVAALLAFFLGMLGIHKFYLGKTTAGIIMLICGTIGWLLLAIPPMIIGIIAFIEFIIYLVTPDDEFQRKYVEGDKSWF</sequence>
<evidence type="ECO:0000256" key="2">
    <source>
        <dbReference type="ARBA" id="ARBA00022692"/>
    </source>
</evidence>
<keyword evidence="4 5" id="KW-0472">Membrane</keyword>
<organism evidence="7 8">
    <name type="scientific">Sphingomonas lacunae</name>
    <dbReference type="NCBI Taxonomy" id="2698828"/>
    <lineage>
        <taxon>Bacteria</taxon>
        <taxon>Pseudomonadati</taxon>
        <taxon>Pseudomonadota</taxon>
        <taxon>Alphaproteobacteria</taxon>
        <taxon>Sphingomonadales</taxon>
        <taxon>Sphingomonadaceae</taxon>
        <taxon>Sphingomonas</taxon>
    </lineage>
</organism>
<dbReference type="InterPro" id="IPR007829">
    <property type="entry name" value="TM2"/>
</dbReference>
<evidence type="ECO:0000256" key="5">
    <source>
        <dbReference type="SAM" id="Phobius"/>
    </source>
</evidence>
<dbReference type="Proteomes" id="UP000503018">
    <property type="component" value="Chromosome"/>
</dbReference>
<comment type="subcellular location">
    <subcellularLocation>
        <location evidence="1">Membrane</location>
        <topology evidence="1">Multi-pass membrane protein</topology>
    </subcellularLocation>
</comment>
<protein>
    <submittedName>
        <fullName evidence="7">TM2 domain-containing protein</fullName>
    </submittedName>
</protein>
<dbReference type="AlphaFoldDB" id="A0A6M4ATU4"/>
<evidence type="ECO:0000259" key="6">
    <source>
        <dbReference type="Pfam" id="PF05154"/>
    </source>
</evidence>
<dbReference type="Pfam" id="PF05154">
    <property type="entry name" value="TM2"/>
    <property type="match status" value="1"/>
</dbReference>
<keyword evidence="2 5" id="KW-0812">Transmembrane</keyword>
<feature type="domain" description="TM2" evidence="6">
    <location>
        <begin position="4"/>
        <end position="47"/>
    </location>
</feature>
<keyword evidence="8" id="KW-1185">Reference proteome</keyword>
<reference evidence="7 8" key="1">
    <citation type="submission" date="2020-01" db="EMBL/GenBank/DDBJ databases">
        <title>Sphingomonas sp. strain CSW-10.</title>
        <authorList>
            <person name="Chen W.-M."/>
        </authorList>
    </citation>
    <scope>NUCLEOTIDE SEQUENCE [LARGE SCALE GENOMIC DNA]</scope>
    <source>
        <strain evidence="7 8">CSW-10</strain>
    </source>
</reference>
<feature type="transmembrane region" description="Helical" evidence="5">
    <location>
        <begin position="34"/>
        <end position="67"/>
    </location>
</feature>
<name>A0A6M4ATU4_9SPHN</name>
<proteinExistence type="predicted"/>
<dbReference type="KEGG" id="slan:GV829_04260"/>
<evidence type="ECO:0000313" key="8">
    <source>
        <dbReference type="Proteomes" id="UP000503018"/>
    </source>
</evidence>
<evidence type="ECO:0000313" key="7">
    <source>
        <dbReference type="EMBL" id="QJQ31752.1"/>
    </source>
</evidence>
<evidence type="ECO:0000256" key="3">
    <source>
        <dbReference type="ARBA" id="ARBA00022989"/>
    </source>
</evidence>